<dbReference type="Gene3D" id="1.50.10.10">
    <property type="match status" value="1"/>
</dbReference>
<evidence type="ECO:0000313" key="3">
    <source>
        <dbReference type="EMBL" id="MBB6696016.1"/>
    </source>
</evidence>
<sequence>MQTTTNPGLVAAAERQIPTLHTTRIEPVRLVEAVADESAFQGWRVREVSSLAEWRSSAYGKGESFALDFGDHQVGYVSLSVRHVGSPPDAPLKLRLAFGEMPCEIAESFAEYEGWLSSSWLQEETLFVDVLPAEIRLPRRYSFRFLRIEVVDASPKYKAAFDAVVCEAVSSADRSAVESLPPSVPDDLRRMDRVAIKTLQDCMQTVFEDGPKRDRRLWIGDLRLQAQANYVTFRNYELVRRCLYLFAGMRLEDGAVGACVFEKPEPHVDDTRLYDYSLFFIATLRDYFKASGDRATLEELWPIAMEQVRIGLRRLDERDIVRDEESWYCFIDWHPELNKQAPAQAVLIYCLRRGLELARELGLAGDEADIAAGIERATKAALMHLRDEASGWFVSGAGRQVSWATQVWMALAEVLPAAEGAALLRKLLAEKPAVGMTTPYMHHHLVEALFMHGMAEEAVAHMRTYWGGMLEDGADTFWEIYNPDDKKLSPYGSNLINSYCHAWSCTPTYFIRTYGWEKLSNAGEAAL</sequence>
<dbReference type="Proteomes" id="UP000553776">
    <property type="component" value="Unassembled WGS sequence"/>
</dbReference>
<dbReference type="InterPro" id="IPR049164">
    <property type="entry name" value="Glyco_hydro_78_N"/>
</dbReference>
<accession>A0A841U5W1</accession>
<dbReference type="AlphaFoldDB" id="A0A841U5W1"/>
<gene>
    <name evidence="3" type="ORF">H7B90_31975</name>
</gene>
<dbReference type="InterPro" id="IPR008928">
    <property type="entry name" value="6-hairpin_glycosidase_sf"/>
</dbReference>
<evidence type="ECO:0000259" key="2">
    <source>
        <dbReference type="Pfam" id="PF21104"/>
    </source>
</evidence>
<keyword evidence="3" id="KW-0378">Hydrolase</keyword>
<organism evidence="3 4">
    <name type="scientific">Cohnella xylanilytica</name>
    <dbReference type="NCBI Taxonomy" id="557555"/>
    <lineage>
        <taxon>Bacteria</taxon>
        <taxon>Bacillati</taxon>
        <taxon>Bacillota</taxon>
        <taxon>Bacilli</taxon>
        <taxon>Bacillales</taxon>
        <taxon>Paenibacillaceae</taxon>
        <taxon>Cohnella</taxon>
    </lineage>
</organism>
<reference evidence="3 4" key="1">
    <citation type="submission" date="2020-08" db="EMBL/GenBank/DDBJ databases">
        <title>Cohnella phylogeny.</title>
        <authorList>
            <person name="Dunlap C."/>
        </authorList>
    </citation>
    <scope>NUCLEOTIDE SEQUENCE [LARGE SCALE GENOMIC DNA]</scope>
    <source>
        <strain evidence="3 4">DSM 25239</strain>
    </source>
</reference>
<dbReference type="SUPFAM" id="SSF48208">
    <property type="entry name" value="Six-hairpin glycosidases"/>
    <property type="match status" value="1"/>
</dbReference>
<evidence type="ECO:0000259" key="1">
    <source>
        <dbReference type="Pfam" id="PF17389"/>
    </source>
</evidence>
<feature type="domain" description="Alpha-L-rhamnosidase six-hairpin glycosidase" evidence="1">
    <location>
        <begin position="187"/>
        <end position="511"/>
    </location>
</feature>
<dbReference type="EMBL" id="JACJVR010000161">
    <property type="protein sequence ID" value="MBB6696016.1"/>
    <property type="molecule type" value="Genomic_DNA"/>
</dbReference>
<dbReference type="PANTHER" id="PTHR34987">
    <property type="entry name" value="C, PUTATIVE (AFU_ORTHOLOGUE AFUA_3G02880)-RELATED"/>
    <property type="match status" value="1"/>
</dbReference>
<dbReference type="GO" id="GO:0005975">
    <property type="term" value="P:carbohydrate metabolic process"/>
    <property type="evidence" value="ECO:0007669"/>
    <property type="project" value="InterPro"/>
</dbReference>
<proteinExistence type="predicted"/>
<evidence type="ECO:0000313" key="4">
    <source>
        <dbReference type="Proteomes" id="UP000553776"/>
    </source>
</evidence>
<name>A0A841U5W1_9BACL</name>
<dbReference type="PANTHER" id="PTHR34987:SF4">
    <property type="entry name" value="ALPHA-L-RHAMNOSIDASE C-TERMINAL DOMAIN-CONTAINING PROTEIN"/>
    <property type="match status" value="1"/>
</dbReference>
<protein>
    <submittedName>
        <fullName evidence="3">Sugar hydrolase</fullName>
    </submittedName>
</protein>
<dbReference type="GO" id="GO:0016787">
    <property type="term" value="F:hydrolase activity"/>
    <property type="evidence" value="ECO:0007669"/>
    <property type="project" value="UniProtKB-KW"/>
</dbReference>
<keyword evidence="4" id="KW-1185">Reference proteome</keyword>
<dbReference type="InterPro" id="IPR012341">
    <property type="entry name" value="6hp_glycosidase-like_sf"/>
</dbReference>
<dbReference type="Pfam" id="PF17389">
    <property type="entry name" value="Bac_rhamnosid6H"/>
    <property type="match status" value="1"/>
</dbReference>
<comment type="caution">
    <text evidence="3">The sequence shown here is derived from an EMBL/GenBank/DDBJ whole genome shotgun (WGS) entry which is preliminary data.</text>
</comment>
<dbReference type="Pfam" id="PF21104">
    <property type="entry name" value="Glyco_hydro_78_N"/>
    <property type="match status" value="1"/>
</dbReference>
<dbReference type="InterPro" id="IPR035396">
    <property type="entry name" value="Bac_rhamnosid6H"/>
</dbReference>
<feature type="domain" description="Glycosyl hydrolase family 78 alpha-rhamnosidase N-terminal" evidence="2">
    <location>
        <begin position="27"/>
        <end position="168"/>
    </location>
</feature>